<sequence>MMEAQGRKKVREGTVVSAKMDKTAVVNVERTILHPRYKKVIKRGKKYYAHNEKGELKVGQKVRIQETRPLSKLKRWIIIDVLS</sequence>
<evidence type="ECO:0000256" key="6">
    <source>
        <dbReference type="HAMAP-Rule" id="MF_01345"/>
    </source>
</evidence>
<evidence type="ECO:0000313" key="7">
    <source>
        <dbReference type="EMBL" id="MBF5058873.1"/>
    </source>
</evidence>
<protein>
    <recommendedName>
        <fullName evidence="6">Small ribosomal subunit protein uS17</fullName>
    </recommendedName>
</protein>
<comment type="caution">
    <text evidence="7">The sequence shown here is derived from an EMBL/GenBank/DDBJ whole genome shotgun (WGS) entry which is preliminary data.</text>
</comment>
<dbReference type="Proteomes" id="UP001194714">
    <property type="component" value="Unassembled WGS sequence"/>
</dbReference>
<reference evidence="7 8" key="1">
    <citation type="submission" date="2020-01" db="EMBL/GenBank/DDBJ databases">
        <title>Draft genome sequence of Cand. Neptunochlamydia vexilliferae K9.</title>
        <authorList>
            <person name="Schulz F."/>
            <person name="Koestlbacher S."/>
            <person name="Wascher F."/>
            <person name="Pizzetti I."/>
            <person name="Horn M."/>
        </authorList>
    </citation>
    <scope>NUCLEOTIDE SEQUENCE [LARGE SCALE GENOMIC DNA]</scope>
    <source>
        <strain evidence="7 8">K9</strain>
    </source>
</reference>
<dbReference type="PANTHER" id="PTHR10744:SF1">
    <property type="entry name" value="SMALL RIBOSOMAL SUBUNIT PROTEIN US17M"/>
    <property type="match status" value="1"/>
</dbReference>
<dbReference type="PANTHER" id="PTHR10744">
    <property type="entry name" value="40S RIBOSOMAL PROTEIN S11 FAMILY MEMBER"/>
    <property type="match status" value="1"/>
</dbReference>
<evidence type="ECO:0000256" key="4">
    <source>
        <dbReference type="ARBA" id="ARBA00022980"/>
    </source>
</evidence>
<evidence type="ECO:0000313" key="8">
    <source>
        <dbReference type="Proteomes" id="UP001194714"/>
    </source>
</evidence>
<keyword evidence="8" id="KW-1185">Reference proteome</keyword>
<dbReference type="PRINTS" id="PR00973">
    <property type="entry name" value="RIBOSOMALS17"/>
</dbReference>
<dbReference type="NCBIfam" id="NF004123">
    <property type="entry name" value="PRK05610.1"/>
    <property type="match status" value="1"/>
</dbReference>
<keyword evidence="4 6" id="KW-0689">Ribosomal protein</keyword>
<comment type="subunit">
    <text evidence="6">Part of the 30S ribosomal subunit.</text>
</comment>
<dbReference type="InterPro" id="IPR000266">
    <property type="entry name" value="Ribosomal_uS17"/>
</dbReference>
<evidence type="ECO:0000256" key="3">
    <source>
        <dbReference type="ARBA" id="ARBA00022884"/>
    </source>
</evidence>
<dbReference type="GO" id="GO:0005840">
    <property type="term" value="C:ribosome"/>
    <property type="evidence" value="ECO:0007669"/>
    <property type="project" value="UniProtKB-KW"/>
</dbReference>
<dbReference type="HAMAP" id="MF_01345_B">
    <property type="entry name" value="Ribosomal_uS17_B"/>
    <property type="match status" value="1"/>
</dbReference>
<evidence type="ECO:0000256" key="2">
    <source>
        <dbReference type="ARBA" id="ARBA00022730"/>
    </source>
</evidence>
<evidence type="ECO:0000256" key="1">
    <source>
        <dbReference type="ARBA" id="ARBA00010254"/>
    </source>
</evidence>
<evidence type="ECO:0000256" key="5">
    <source>
        <dbReference type="ARBA" id="ARBA00023274"/>
    </source>
</evidence>
<keyword evidence="5 6" id="KW-0687">Ribonucleoprotein</keyword>
<accession>A0ABS0AXM1</accession>
<dbReference type="SUPFAM" id="SSF50249">
    <property type="entry name" value="Nucleic acid-binding proteins"/>
    <property type="match status" value="1"/>
</dbReference>
<dbReference type="Pfam" id="PF00366">
    <property type="entry name" value="Ribosomal_S17"/>
    <property type="match status" value="1"/>
</dbReference>
<organism evidence="7 8">
    <name type="scientific">Candidatus Neptunichlamydia vexilliferae</name>
    <dbReference type="NCBI Taxonomy" id="1651774"/>
    <lineage>
        <taxon>Bacteria</taxon>
        <taxon>Pseudomonadati</taxon>
        <taxon>Chlamydiota</taxon>
        <taxon>Chlamydiia</taxon>
        <taxon>Parachlamydiales</taxon>
        <taxon>Simkaniaceae</taxon>
        <taxon>Candidatus Neptunichlamydia</taxon>
    </lineage>
</organism>
<name>A0ABS0AXM1_9BACT</name>
<dbReference type="InterPro" id="IPR012340">
    <property type="entry name" value="NA-bd_OB-fold"/>
</dbReference>
<proteinExistence type="inferred from homology"/>
<dbReference type="EMBL" id="JAAEJV010000005">
    <property type="protein sequence ID" value="MBF5058873.1"/>
    <property type="molecule type" value="Genomic_DNA"/>
</dbReference>
<keyword evidence="2 6" id="KW-0699">rRNA-binding</keyword>
<dbReference type="InterPro" id="IPR019984">
    <property type="entry name" value="Ribosomal_uS17_bact/chlr"/>
</dbReference>
<comment type="similarity">
    <text evidence="1 6">Belongs to the universal ribosomal protein uS17 family.</text>
</comment>
<gene>
    <name evidence="6" type="primary">rpsQ</name>
    <name evidence="7" type="ORF">NEPTK9_000373</name>
</gene>
<keyword evidence="3 6" id="KW-0694">RNA-binding</keyword>
<dbReference type="Gene3D" id="2.40.50.140">
    <property type="entry name" value="Nucleic acid-binding proteins"/>
    <property type="match status" value="1"/>
</dbReference>
<dbReference type="CDD" id="cd00364">
    <property type="entry name" value="Ribosomal_uS17"/>
    <property type="match status" value="1"/>
</dbReference>
<dbReference type="NCBIfam" id="TIGR03635">
    <property type="entry name" value="uS17_bact"/>
    <property type="match status" value="1"/>
</dbReference>
<comment type="function">
    <text evidence="6">One of the primary rRNA binding proteins, it binds specifically to the 5'-end of 16S ribosomal RNA.</text>
</comment>